<evidence type="ECO:0000313" key="2">
    <source>
        <dbReference type="Proteomes" id="UP000238479"/>
    </source>
</evidence>
<sequence length="56" mass="6513">MQPWVDHIIRAKNMMVAQEIIELFAELIYIRRLRSAVLLLITSSKYIAKKLGPCVQ</sequence>
<dbReference type="AlphaFoldDB" id="A0A2P6RR07"/>
<gene>
    <name evidence="1" type="ORF">RchiOBHm_Chr2g0115591</name>
</gene>
<protein>
    <submittedName>
        <fullName evidence="1">Uncharacterized protein</fullName>
    </submittedName>
</protein>
<accession>A0A2P6RR07</accession>
<name>A0A2P6RR07_ROSCH</name>
<reference evidence="1 2" key="1">
    <citation type="journal article" date="2018" name="Nat. Genet.">
        <title>The Rosa genome provides new insights in the design of modern roses.</title>
        <authorList>
            <person name="Bendahmane M."/>
        </authorList>
    </citation>
    <scope>NUCLEOTIDE SEQUENCE [LARGE SCALE GENOMIC DNA]</scope>
    <source>
        <strain evidence="2">cv. Old Blush</strain>
    </source>
</reference>
<keyword evidence="2" id="KW-1185">Reference proteome</keyword>
<comment type="caution">
    <text evidence="1">The sequence shown here is derived from an EMBL/GenBank/DDBJ whole genome shotgun (WGS) entry which is preliminary data.</text>
</comment>
<dbReference type="Gramene" id="PRQ48875">
    <property type="protein sequence ID" value="PRQ48875"/>
    <property type="gene ID" value="RchiOBHm_Chr2g0115591"/>
</dbReference>
<evidence type="ECO:0000313" key="1">
    <source>
        <dbReference type="EMBL" id="PRQ48875.1"/>
    </source>
</evidence>
<dbReference type="Proteomes" id="UP000238479">
    <property type="component" value="Chromosome 2"/>
</dbReference>
<organism evidence="1 2">
    <name type="scientific">Rosa chinensis</name>
    <name type="common">China rose</name>
    <dbReference type="NCBI Taxonomy" id="74649"/>
    <lineage>
        <taxon>Eukaryota</taxon>
        <taxon>Viridiplantae</taxon>
        <taxon>Streptophyta</taxon>
        <taxon>Embryophyta</taxon>
        <taxon>Tracheophyta</taxon>
        <taxon>Spermatophyta</taxon>
        <taxon>Magnoliopsida</taxon>
        <taxon>eudicotyledons</taxon>
        <taxon>Gunneridae</taxon>
        <taxon>Pentapetalae</taxon>
        <taxon>rosids</taxon>
        <taxon>fabids</taxon>
        <taxon>Rosales</taxon>
        <taxon>Rosaceae</taxon>
        <taxon>Rosoideae</taxon>
        <taxon>Rosoideae incertae sedis</taxon>
        <taxon>Rosa</taxon>
    </lineage>
</organism>
<dbReference type="EMBL" id="PDCK01000040">
    <property type="protein sequence ID" value="PRQ48875.1"/>
    <property type="molecule type" value="Genomic_DNA"/>
</dbReference>
<proteinExistence type="predicted"/>